<dbReference type="Proteomes" id="UP000238479">
    <property type="component" value="Chromosome 3"/>
</dbReference>
<feature type="region of interest" description="Disordered" evidence="1">
    <location>
        <begin position="47"/>
        <end position="86"/>
    </location>
</feature>
<evidence type="ECO:0000313" key="2">
    <source>
        <dbReference type="EMBL" id="PRQ45296.1"/>
    </source>
</evidence>
<sequence>MLEIKFLIEKKFTVFFTLTLSRSQTILIGFFRHDPLKHVVVGENGRTLTSSATMPSPRSATSTTDTASTSRRTLMSPATMPSLASTLPSSSTLKLLFRKRSLLQKRKVGHLQLL</sequence>
<dbReference type="AlphaFoldDB" id="A0A2P6RFS9"/>
<reference evidence="2 3" key="1">
    <citation type="journal article" date="2018" name="Nat. Genet.">
        <title>The Rosa genome provides new insights in the design of modern roses.</title>
        <authorList>
            <person name="Bendahmane M."/>
        </authorList>
    </citation>
    <scope>NUCLEOTIDE SEQUENCE [LARGE SCALE GENOMIC DNA]</scope>
    <source>
        <strain evidence="3">cv. Old Blush</strain>
    </source>
</reference>
<organism evidence="2 3">
    <name type="scientific">Rosa chinensis</name>
    <name type="common">China rose</name>
    <dbReference type="NCBI Taxonomy" id="74649"/>
    <lineage>
        <taxon>Eukaryota</taxon>
        <taxon>Viridiplantae</taxon>
        <taxon>Streptophyta</taxon>
        <taxon>Embryophyta</taxon>
        <taxon>Tracheophyta</taxon>
        <taxon>Spermatophyta</taxon>
        <taxon>Magnoliopsida</taxon>
        <taxon>eudicotyledons</taxon>
        <taxon>Gunneridae</taxon>
        <taxon>Pentapetalae</taxon>
        <taxon>rosids</taxon>
        <taxon>fabids</taxon>
        <taxon>Rosales</taxon>
        <taxon>Rosaceae</taxon>
        <taxon>Rosoideae</taxon>
        <taxon>Rosoideae incertae sedis</taxon>
        <taxon>Rosa</taxon>
    </lineage>
</organism>
<name>A0A2P6RFS9_ROSCH</name>
<accession>A0A2P6RFS9</accession>
<evidence type="ECO:0000313" key="3">
    <source>
        <dbReference type="Proteomes" id="UP000238479"/>
    </source>
</evidence>
<proteinExistence type="predicted"/>
<gene>
    <name evidence="2" type="ORF">RchiOBHm_Chr3g0488631</name>
</gene>
<keyword evidence="3" id="KW-1185">Reference proteome</keyword>
<comment type="caution">
    <text evidence="2">The sequence shown here is derived from an EMBL/GenBank/DDBJ whole genome shotgun (WGS) entry which is preliminary data.</text>
</comment>
<dbReference type="Gramene" id="PRQ45296">
    <property type="protein sequence ID" value="PRQ45296"/>
    <property type="gene ID" value="RchiOBHm_Chr3g0488631"/>
</dbReference>
<dbReference type="EMBL" id="PDCK01000041">
    <property type="protein sequence ID" value="PRQ45296.1"/>
    <property type="molecule type" value="Genomic_DNA"/>
</dbReference>
<feature type="compositionally biased region" description="Low complexity" evidence="1">
    <location>
        <begin position="55"/>
        <end position="73"/>
    </location>
</feature>
<protein>
    <submittedName>
        <fullName evidence="2">Uncharacterized protein</fullName>
    </submittedName>
</protein>
<evidence type="ECO:0000256" key="1">
    <source>
        <dbReference type="SAM" id="MobiDB-lite"/>
    </source>
</evidence>